<evidence type="ECO:0000256" key="8">
    <source>
        <dbReference type="ARBA" id="ARBA00037847"/>
    </source>
</evidence>
<dbReference type="Proteomes" id="UP000285060">
    <property type="component" value="Unassembled WGS sequence"/>
</dbReference>
<evidence type="ECO:0000256" key="7">
    <source>
        <dbReference type="ARBA" id="ARBA00023136"/>
    </source>
</evidence>
<dbReference type="GO" id="GO:0000026">
    <property type="term" value="F:alpha-1,2-mannosyltransferase activity"/>
    <property type="evidence" value="ECO:0007669"/>
    <property type="project" value="TreeGrafter"/>
</dbReference>
<dbReference type="EMBL" id="QUSY01000470">
    <property type="protein sequence ID" value="RHY29200.1"/>
    <property type="molecule type" value="Genomic_DNA"/>
</dbReference>
<evidence type="ECO:0000313" key="10">
    <source>
        <dbReference type="Proteomes" id="UP000285060"/>
    </source>
</evidence>
<reference evidence="9 10" key="1">
    <citation type="submission" date="2018-08" db="EMBL/GenBank/DDBJ databases">
        <title>Aphanomyces genome sequencing and annotation.</title>
        <authorList>
            <person name="Minardi D."/>
            <person name="Oidtmann B."/>
            <person name="Van Der Giezen M."/>
            <person name="Studholme D.J."/>
        </authorList>
    </citation>
    <scope>NUCLEOTIDE SEQUENCE [LARGE SCALE GENOMIC DNA]</scope>
    <source>
        <strain evidence="9 10">NJM0002</strain>
    </source>
</reference>
<dbReference type="GO" id="GO:0046354">
    <property type="term" value="P:mannan biosynthetic process"/>
    <property type="evidence" value="ECO:0007669"/>
    <property type="project" value="TreeGrafter"/>
</dbReference>
<protein>
    <submittedName>
        <fullName evidence="9">Uncharacterized protein</fullName>
    </submittedName>
</protein>
<keyword evidence="4" id="KW-0735">Signal-anchor</keyword>
<evidence type="ECO:0000256" key="6">
    <source>
        <dbReference type="ARBA" id="ARBA00023034"/>
    </source>
</evidence>
<keyword evidence="7" id="KW-0472">Membrane</keyword>
<name>A0A418AUT2_9STRA</name>
<gene>
    <name evidence="9" type="ORF">DYB32_005341</name>
</gene>
<dbReference type="PANTHER" id="PTHR31646">
    <property type="entry name" value="ALPHA-1,2-MANNOSYLTRANSFERASE MNN2"/>
    <property type="match status" value="1"/>
</dbReference>
<proteinExistence type="predicted"/>
<sequence length="156" mass="17362">ATRRPRILSDFGLVYGDKDLYRLAWLKAGALFHMISLGRRNHQTGGAFCGKSMVQYAPDGTVLFLHRNSDKLTGCVGDSLSWGVLQEFRYLYRPATLLGLLSDSARDVHIANYRPSSYVVGDANCFGHSDNLVDTYTETDVSTTWTGRVDAHVVRT</sequence>
<dbReference type="PANTHER" id="PTHR31646:SF1">
    <property type="entry name" value="ALPHA-1,2-MANNOSYLTRANSFERASE MNN2"/>
    <property type="match status" value="1"/>
</dbReference>
<keyword evidence="3" id="KW-0812">Transmembrane</keyword>
<dbReference type="AlphaFoldDB" id="A0A418AUT2"/>
<comment type="subcellular location">
    <subcellularLocation>
        <location evidence="8">Endomembrane system</location>
        <topology evidence="8">Single-pass membrane protein</topology>
    </subcellularLocation>
    <subcellularLocation>
        <location evidence="1">Golgi apparatus membrane</location>
    </subcellularLocation>
    <subcellularLocation>
        <location evidence="2">Membrane</location>
        <topology evidence="2">Single-pass type II membrane protein</topology>
    </subcellularLocation>
</comment>
<evidence type="ECO:0000256" key="1">
    <source>
        <dbReference type="ARBA" id="ARBA00004394"/>
    </source>
</evidence>
<evidence type="ECO:0000256" key="5">
    <source>
        <dbReference type="ARBA" id="ARBA00022989"/>
    </source>
</evidence>
<accession>A0A418AUT2</accession>
<keyword evidence="10" id="KW-1185">Reference proteome</keyword>
<comment type="caution">
    <text evidence="9">The sequence shown here is derived from an EMBL/GenBank/DDBJ whole genome shotgun (WGS) entry which is preliminary data.</text>
</comment>
<keyword evidence="5" id="KW-1133">Transmembrane helix</keyword>
<feature type="non-terminal residue" evidence="9">
    <location>
        <position position="1"/>
    </location>
</feature>
<keyword evidence="6" id="KW-0333">Golgi apparatus</keyword>
<evidence type="ECO:0000256" key="3">
    <source>
        <dbReference type="ARBA" id="ARBA00022692"/>
    </source>
</evidence>
<evidence type="ECO:0000256" key="4">
    <source>
        <dbReference type="ARBA" id="ARBA00022968"/>
    </source>
</evidence>
<evidence type="ECO:0000256" key="2">
    <source>
        <dbReference type="ARBA" id="ARBA00004606"/>
    </source>
</evidence>
<dbReference type="GO" id="GO:0000139">
    <property type="term" value="C:Golgi membrane"/>
    <property type="evidence" value="ECO:0007669"/>
    <property type="project" value="UniProtKB-SubCell"/>
</dbReference>
<organism evidence="9 10">
    <name type="scientific">Aphanomyces invadans</name>
    <dbReference type="NCBI Taxonomy" id="157072"/>
    <lineage>
        <taxon>Eukaryota</taxon>
        <taxon>Sar</taxon>
        <taxon>Stramenopiles</taxon>
        <taxon>Oomycota</taxon>
        <taxon>Saprolegniomycetes</taxon>
        <taxon>Saprolegniales</taxon>
        <taxon>Verrucalvaceae</taxon>
        <taxon>Aphanomyces</taxon>
    </lineage>
</organism>
<evidence type="ECO:0000313" key="9">
    <source>
        <dbReference type="EMBL" id="RHY29200.1"/>
    </source>
</evidence>
<dbReference type="VEuPathDB" id="FungiDB:H310_11207"/>